<dbReference type="PROSITE" id="PS00893">
    <property type="entry name" value="NUDIX_BOX"/>
    <property type="match status" value="1"/>
</dbReference>
<accession>A0ABW1IMP8</accession>
<dbReference type="InterPro" id="IPR020084">
    <property type="entry name" value="NUDIX_hydrolase_CS"/>
</dbReference>
<evidence type="ECO:0000256" key="1">
    <source>
        <dbReference type="ARBA" id="ARBA00005582"/>
    </source>
</evidence>
<dbReference type="EMBL" id="JBHSQV010000036">
    <property type="protein sequence ID" value="MFC5986143.1"/>
    <property type="molecule type" value="Genomic_DNA"/>
</dbReference>
<evidence type="ECO:0000259" key="4">
    <source>
        <dbReference type="PROSITE" id="PS51462"/>
    </source>
</evidence>
<sequence length="179" mass="20389">METRLIGDSDRRACPKCDFVYWGNYSIGVGALLFKEKRVLLVRRAQNPGKGYWTNPGGFIEQFETIEETVEREVWEETGIKAKIRSIVALRDQPRDPHNLYVAFSMDYVEGEPKADGVEVDGAGFFSYEETLQMNVAPFTRWLLEIAFHGKDPGLWPDTHAAEPMPAKGLFKISTEQKE</sequence>
<evidence type="ECO:0000313" key="5">
    <source>
        <dbReference type="EMBL" id="MFC5986143.1"/>
    </source>
</evidence>
<dbReference type="PROSITE" id="PS51462">
    <property type="entry name" value="NUDIX"/>
    <property type="match status" value="1"/>
</dbReference>
<dbReference type="InterPro" id="IPR015797">
    <property type="entry name" value="NUDIX_hydrolase-like_dom_sf"/>
</dbReference>
<feature type="domain" description="Nudix hydrolase" evidence="4">
    <location>
        <begin position="24"/>
        <end position="149"/>
    </location>
</feature>
<evidence type="ECO:0000256" key="2">
    <source>
        <dbReference type="ARBA" id="ARBA00022801"/>
    </source>
</evidence>
<dbReference type="InterPro" id="IPR000086">
    <property type="entry name" value="NUDIX_hydrolase_dom"/>
</dbReference>
<dbReference type="PANTHER" id="PTHR43736:SF1">
    <property type="entry name" value="DIHYDRONEOPTERIN TRIPHOSPHATE DIPHOSPHATASE"/>
    <property type="match status" value="1"/>
</dbReference>
<dbReference type="RefSeq" id="WP_379893476.1">
    <property type="nucleotide sequence ID" value="NZ_CBCSCT010000001.1"/>
</dbReference>
<keyword evidence="6" id="KW-1185">Reference proteome</keyword>
<reference evidence="6" key="1">
    <citation type="journal article" date="2019" name="Int. J. Syst. Evol. Microbiol.">
        <title>The Global Catalogue of Microorganisms (GCM) 10K type strain sequencing project: providing services to taxonomists for standard genome sequencing and annotation.</title>
        <authorList>
            <consortium name="The Broad Institute Genomics Platform"/>
            <consortium name="The Broad Institute Genome Sequencing Center for Infectious Disease"/>
            <person name="Wu L."/>
            <person name="Ma J."/>
        </authorList>
    </citation>
    <scope>NUCLEOTIDE SEQUENCE [LARGE SCALE GENOMIC DNA]</scope>
    <source>
        <strain evidence="6">CCM 8749</strain>
    </source>
</reference>
<organism evidence="5 6">
    <name type="scientific">Marinicrinis lubricantis</name>
    <dbReference type="NCBI Taxonomy" id="2086470"/>
    <lineage>
        <taxon>Bacteria</taxon>
        <taxon>Bacillati</taxon>
        <taxon>Bacillota</taxon>
        <taxon>Bacilli</taxon>
        <taxon>Bacillales</taxon>
        <taxon>Paenibacillaceae</taxon>
    </lineage>
</organism>
<dbReference type="SUPFAM" id="SSF55811">
    <property type="entry name" value="Nudix"/>
    <property type="match status" value="1"/>
</dbReference>
<evidence type="ECO:0000313" key="6">
    <source>
        <dbReference type="Proteomes" id="UP001596250"/>
    </source>
</evidence>
<dbReference type="InterPro" id="IPR020476">
    <property type="entry name" value="Nudix_hydrolase"/>
</dbReference>
<gene>
    <name evidence="5" type="ORF">ACFPXP_06820</name>
</gene>
<dbReference type="Proteomes" id="UP001596250">
    <property type="component" value="Unassembled WGS sequence"/>
</dbReference>
<protein>
    <submittedName>
        <fullName evidence="5">NUDIX domain-containing protein</fullName>
    </submittedName>
</protein>
<keyword evidence="2 3" id="KW-0378">Hydrolase</keyword>
<dbReference type="Gene3D" id="3.90.79.10">
    <property type="entry name" value="Nucleoside Triphosphate Pyrophosphohydrolase"/>
    <property type="match status" value="1"/>
</dbReference>
<dbReference type="PRINTS" id="PR00502">
    <property type="entry name" value="NUDIXFAMILY"/>
</dbReference>
<dbReference type="PANTHER" id="PTHR43736">
    <property type="entry name" value="ADP-RIBOSE PYROPHOSPHATASE"/>
    <property type="match status" value="1"/>
</dbReference>
<evidence type="ECO:0000256" key="3">
    <source>
        <dbReference type="RuleBase" id="RU003476"/>
    </source>
</evidence>
<name>A0ABW1IMP8_9BACL</name>
<comment type="similarity">
    <text evidence="1 3">Belongs to the Nudix hydrolase family.</text>
</comment>
<comment type="caution">
    <text evidence="5">The sequence shown here is derived from an EMBL/GenBank/DDBJ whole genome shotgun (WGS) entry which is preliminary data.</text>
</comment>
<dbReference type="Pfam" id="PF00293">
    <property type="entry name" value="NUDIX"/>
    <property type="match status" value="1"/>
</dbReference>
<proteinExistence type="inferred from homology"/>